<comment type="caution">
    <text evidence="10">The sequence shown here is derived from an EMBL/GenBank/DDBJ whole genome shotgun (WGS) entry which is preliminary data.</text>
</comment>
<dbReference type="Gene3D" id="3.40.50.920">
    <property type="match status" value="1"/>
</dbReference>
<accession>A0ABX0JTH7</accession>
<comment type="catalytic activity">
    <reaction evidence="8">
        <text>D-sedoheptulose 7-phosphate + D-glyceraldehyde 3-phosphate = aldehydo-D-ribose 5-phosphate + D-xylulose 5-phosphate</text>
        <dbReference type="Rhea" id="RHEA:10508"/>
        <dbReference type="ChEBI" id="CHEBI:57483"/>
        <dbReference type="ChEBI" id="CHEBI:57737"/>
        <dbReference type="ChEBI" id="CHEBI:58273"/>
        <dbReference type="ChEBI" id="CHEBI:59776"/>
        <dbReference type="EC" id="2.2.1.1"/>
    </reaction>
</comment>
<dbReference type="SUPFAM" id="SSF52922">
    <property type="entry name" value="TK C-terminal domain-like"/>
    <property type="match status" value="1"/>
</dbReference>
<keyword evidence="11" id="KW-1185">Reference proteome</keyword>
<dbReference type="PANTHER" id="PTHR43522:SF2">
    <property type="entry name" value="TRANSKETOLASE 1-RELATED"/>
    <property type="match status" value="1"/>
</dbReference>
<dbReference type="Pfam" id="PF00456">
    <property type="entry name" value="Transketolase_N"/>
    <property type="match status" value="1"/>
</dbReference>
<dbReference type="SMART" id="SM00861">
    <property type="entry name" value="Transket_pyr"/>
    <property type="match status" value="1"/>
</dbReference>
<evidence type="ECO:0000256" key="4">
    <source>
        <dbReference type="ARBA" id="ARBA00022679"/>
    </source>
</evidence>
<evidence type="ECO:0000256" key="1">
    <source>
        <dbReference type="ARBA" id="ARBA00001946"/>
    </source>
</evidence>
<sequence>MTVSPMTAERRHGHDPVHAFASAARSLASRLATSPDLSDAIPNALWLFTAALWQRALRFDPEYALWPDRDRFVVSSPRLLPLRQAFLQLAGWKDELSAAGELHGLAGGLPGQAVASAAGMALAEKILSRRFGHSLVNHRTWLIALPGDLHTGVALETAVLAGRFGLERLTVVAAASVTRNTERQSGDEDIGQIAGSFESSGWSVRRINTEDPAAIISALTASQRSRKPSLILCESNAKAPEPSKTAIDVTAWDPTKRKGRAARRAWLRRLGHHAQRAEFERIISGRPIPGLNDDFFRNWMMTRATAEPHGSAQPIISAGLHGRDIFSALMPEFITLRSGEPAQFPTGRKNTASISKTNRPATAGFYVCGPREPAMVGLMNGLALHGGLIPCGIAPLHSIDRMRPALRFAALARQRLICLLTESDPDLGGGMWQQVEQLASLRAMPNLALFRPASIHEAAAAWSCALVWQGGPSVIVLGRQPASLISMMNQSLSETGIPETGVTDGPDMRTGLSRGGYVLEHSSADNEKRDVTLIASGPEILIAKRAKELLDEDGLRVALVSLPCWELFTRQDQAYRDFVLGKAPRVAIEAASGFGWERWLGSKGVFIGRDEFGLAAGFGALYHNSGITPEAIRERAHKLLRTARKAADPHGGLHH</sequence>
<keyword evidence="7" id="KW-0786">Thiamine pyrophosphate</keyword>
<dbReference type="PANTHER" id="PTHR43522">
    <property type="entry name" value="TRANSKETOLASE"/>
    <property type="match status" value="1"/>
</dbReference>
<dbReference type="Pfam" id="PF02779">
    <property type="entry name" value="Transket_pyr"/>
    <property type="match status" value="1"/>
</dbReference>
<evidence type="ECO:0000256" key="2">
    <source>
        <dbReference type="ARBA" id="ARBA00001964"/>
    </source>
</evidence>
<evidence type="ECO:0000313" key="10">
    <source>
        <dbReference type="EMBL" id="NHN86119.1"/>
    </source>
</evidence>
<dbReference type="Pfam" id="PF22613">
    <property type="entry name" value="Transketolase_C_1"/>
    <property type="match status" value="1"/>
</dbReference>
<reference evidence="10 11" key="1">
    <citation type="journal article" date="2020" name="Int. J. Syst. Evol. Microbiol.">
        <title>Novel acetic acid bacteria from cider fermentations: Acetobacter conturbans sp. nov. and Acetobacter fallax sp. nov.</title>
        <authorList>
            <person name="Sombolestani A.S."/>
            <person name="Cleenwerck I."/>
            <person name="Cnockaert M."/>
            <person name="Borremans W."/>
            <person name="Wieme A.D."/>
            <person name="De Vuyst L."/>
            <person name="Vandamme P."/>
        </authorList>
    </citation>
    <scope>NUCLEOTIDE SEQUENCE [LARGE SCALE GENOMIC DNA]</scope>
    <source>
        <strain evidence="10 11">LMG 30640</strain>
    </source>
</reference>
<dbReference type="Proteomes" id="UP000635278">
    <property type="component" value="Unassembled WGS sequence"/>
</dbReference>
<evidence type="ECO:0000256" key="7">
    <source>
        <dbReference type="ARBA" id="ARBA00023052"/>
    </source>
</evidence>
<comment type="cofactor">
    <cofactor evidence="1">
        <name>Mg(2+)</name>
        <dbReference type="ChEBI" id="CHEBI:18420"/>
    </cofactor>
</comment>
<evidence type="ECO:0000256" key="3">
    <source>
        <dbReference type="ARBA" id="ARBA00007131"/>
    </source>
</evidence>
<evidence type="ECO:0000313" key="11">
    <source>
        <dbReference type="Proteomes" id="UP000635278"/>
    </source>
</evidence>
<dbReference type="InterPro" id="IPR029061">
    <property type="entry name" value="THDP-binding"/>
</dbReference>
<keyword evidence="5" id="KW-0479">Metal-binding</keyword>
<evidence type="ECO:0000256" key="8">
    <source>
        <dbReference type="ARBA" id="ARBA00049473"/>
    </source>
</evidence>
<gene>
    <name evidence="10" type="ORF">GOB93_15930</name>
</gene>
<dbReference type="InterPro" id="IPR055152">
    <property type="entry name" value="Transketolase-like_C_2"/>
</dbReference>
<evidence type="ECO:0000259" key="9">
    <source>
        <dbReference type="SMART" id="SM00861"/>
    </source>
</evidence>
<name>A0ABX0JTH7_9PROT</name>
<comment type="similarity">
    <text evidence="3">Belongs to the transketolase family.</text>
</comment>
<feature type="domain" description="Transketolase-like pyrimidine-binding" evidence="9">
    <location>
        <begin position="316"/>
        <end position="485"/>
    </location>
</feature>
<keyword evidence="6" id="KW-0460">Magnesium</keyword>
<dbReference type="InterPro" id="IPR009014">
    <property type="entry name" value="Transketo_C/PFOR_II"/>
</dbReference>
<dbReference type="SUPFAM" id="SSF52518">
    <property type="entry name" value="Thiamin diphosphate-binding fold (THDP-binding)"/>
    <property type="match status" value="2"/>
</dbReference>
<comment type="cofactor">
    <cofactor evidence="2">
        <name>thiamine diphosphate</name>
        <dbReference type="ChEBI" id="CHEBI:58937"/>
    </cofactor>
</comment>
<dbReference type="InterPro" id="IPR033247">
    <property type="entry name" value="Transketolase_fam"/>
</dbReference>
<dbReference type="InterPro" id="IPR005475">
    <property type="entry name" value="Transketolase-like_Pyr-bd"/>
</dbReference>
<organism evidence="10 11">
    <name type="scientific">Acetobacter musti</name>
    <dbReference type="NCBI Taxonomy" id="864732"/>
    <lineage>
        <taxon>Bacteria</taxon>
        <taxon>Pseudomonadati</taxon>
        <taxon>Pseudomonadota</taxon>
        <taxon>Alphaproteobacteria</taxon>
        <taxon>Acetobacterales</taxon>
        <taxon>Acetobacteraceae</taxon>
        <taxon>Acetobacter</taxon>
    </lineage>
</organism>
<protein>
    <submittedName>
        <fullName evidence="10">Transketolase</fullName>
    </submittedName>
</protein>
<evidence type="ECO:0000256" key="5">
    <source>
        <dbReference type="ARBA" id="ARBA00022723"/>
    </source>
</evidence>
<keyword evidence="4" id="KW-0808">Transferase</keyword>
<evidence type="ECO:0000256" key="6">
    <source>
        <dbReference type="ARBA" id="ARBA00022842"/>
    </source>
</evidence>
<dbReference type="Gene3D" id="3.40.50.970">
    <property type="match status" value="2"/>
</dbReference>
<dbReference type="InterPro" id="IPR005474">
    <property type="entry name" value="Transketolase_N"/>
</dbReference>
<proteinExistence type="inferred from homology"/>
<dbReference type="EMBL" id="WOTB01000026">
    <property type="protein sequence ID" value="NHN86119.1"/>
    <property type="molecule type" value="Genomic_DNA"/>
</dbReference>